<feature type="transmembrane region" description="Helical" evidence="1">
    <location>
        <begin position="62"/>
        <end position="83"/>
    </location>
</feature>
<keyword evidence="3" id="KW-1185">Reference proteome</keyword>
<dbReference type="EMBL" id="BJVA01000004">
    <property type="protein sequence ID" value="GEK95785.1"/>
    <property type="molecule type" value="Genomic_DNA"/>
</dbReference>
<evidence type="ECO:0000313" key="3">
    <source>
        <dbReference type="Proteomes" id="UP000321079"/>
    </source>
</evidence>
<proteinExistence type="predicted"/>
<reference evidence="2 3" key="1">
    <citation type="submission" date="2019-07" db="EMBL/GenBank/DDBJ databases">
        <title>Whole genome shotgun sequence of Gluconobacter kanchanaburiensis NBRC 103587.</title>
        <authorList>
            <person name="Hosoyama A."/>
            <person name="Uohara A."/>
            <person name="Ohji S."/>
            <person name="Ichikawa N."/>
        </authorList>
    </citation>
    <scope>NUCLEOTIDE SEQUENCE [LARGE SCALE GENOMIC DNA]</scope>
    <source>
        <strain evidence="2 3">NBRC 103587</strain>
    </source>
</reference>
<dbReference type="RefSeq" id="WP_146859776.1">
    <property type="nucleotide sequence ID" value="NZ_BARK01000005.1"/>
</dbReference>
<dbReference type="AlphaFoldDB" id="A0A511B5R4"/>
<dbReference type="OrthoDB" id="7261592at2"/>
<protein>
    <submittedName>
        <fullName evidence="2">Uncharacterized protein</fullName>
    </submittedName>
</protein>
<name>A0A511B5R4_9PROT</name>
<evidence type="ECO:0000256" key="1">
    <source>
        <dbReference type="SAM" id="Phobius"/>
    </source>
</evidence>
<keyword evidence="1" id="KW-0472">Membrane</keyword>
<keyword evidence="1" id="KW-0812">Transmembrane</keyword>
<sequence>MIKNALDGFPLPTDLTFYISAAAIFAVEIGIWLTLPTPLLLIFFVAVLALQAKLVWRCRNGAFFRAGPAALSVLCITLTLAHFHQGVLSSHELMRHYLSHGVIHSNNPHAFGVPDLWDTNETSVHIGLGRRFLISLKMSVFFLAGLAAAFAWLRVSQRPLTPR</sequence>
<evidence type="ECO:0000313" key="2">
    <source>
        <dbReference type="EMBL" id="GEK95785.1"/>
    </source>
</evidence>
<dbReference type="Proteomes" id="UP000321079">
    <property type="component" value="Unassembled WGS sequence"/>
</dbReference>
<organism evidence="2 3">
    <name type="scientific">Gluconobacter kanchanaburiensis NBRC 103587</name>
    <dbReference type="NCBI Taxonomy" id="1307948"/>
    <lineage>
        <taxon>Bacteria</taxon>
        <taxon>Pseudomonadati</taxon>
        <taxon>Pseudomonadota</taxon>
        <taxon>Alphaproteobacteria</taxon>
        <taxon>Acetobacterales</taxon>
        <taxon>Acetobacteraceae</taxon>
        <taxon>Gluconobacter</taxon>
    </lineage>
</organism>
<keyword evidence="1" id="KW-1133">Transmembrane helix</keyword>
<accession>A0A511B5R4</accession>
<gene>
    <name evidence="2" type="ORF">GKA01_09820</name>
</gene>
<feature type="transmembrane region" description="Helical" evidence="1">
    <location>
        <begin position="17"/>
        <end position="50"/>
    </location>
</feature>
<comment type="caution">
    <text evidence="2">The sequence shown here is derived from an EMBL/GenBank/DDBJ whole genome shotgun (WGS) entry which is preliminary data.</text>
</comment>
<feature type="transmembrane region" description="Helical" evidence="1">
    <location>
        <begin position="132"/>
        <end position="153"/>
    </location>
</feature>